<evidence type="ECO:0000313" key="2">
    <source>
        <dbReference type="EMBL" id="MCV7073452.1"/>
    </source>
</evidence>
<keyword evidence="1" id="KW-0472">Membrane</keyword>
<evidence type="ECO:0008006" key="6">
    <source>
        <dbReference type="Google" id="ProtNLM"/>
    </source>
</evidence>
<reference evidence="3" key="3">
    <citation type="submission" date="2022-08" db="EMBL/GenBank/DDBJ databases">
        <title>Whole genome sequencing of non-tuberculosis mycobacteria type-strains.</title>
        <authorList>
            <person name="Igarashi Y."/>
            <person name="Osugi A."/>
            <person name="Mitarai S."/>
        </authorList>
    </citation>
    <scope>NUCLEOTIDE SEQUENCE</scope>
    <source>
        <strain evidence="3">JCM 16372</strain>
    </source>
</reference>
<dbReference type="Proteomes" id="UP001055159">
    <property type="component" value="Chromosome"/>
</dbReference>
<evidence type="ECO:0000313" key="5">
    <source>
        <dbReference type="Proteomes" id="UP001140272"/>
    </source>
</evidence>
<dbReference type="PANTHER" id="PTHR32309:SF31">
    <property type="entry name" value="CAPSULAR EXOPOLYSACCHARIDE FAMILY"/>
    <property type="match status" value="1"/>
</dbReference>
<protein>
    <recommendedName>
        <fullName evidence="6">Capsular polysaccharide biosynthesis protein</fullName>
    </recommendedName>
</protein>
<dbReference type="RefSeq" id="WP_239735848.1">
    <property type="nucleotide sequence ID" value="NZ_CP092427.2"/>
</dbReference>
<dbReference type="EMBL" id="CP092427">
    <property type="protein sequence ID" value="ULP38236.1"/>
    <property type="molecule type" value="Genomic_DNA"/>
</dbReference>
<dbReference type="PANTHER" id="PTHR32309">
    <property type="entry name" value="TYROSINE-PROTEIN KINASE"/>
    <property type="match status" value="1"/>
</dbReference>
<keyword evidence="4" id="KW-1185">Reference proteome</keyword>
<keyword evidence="1" id="KW-0812">Transmembrane</keyword>
<organism evidence="2 5">
    <name type="scientific">Mycolicibacterium rufum</name>
    <dbReference type="NCBI Taxonomy" id="318424"/>
    <lineage>
        <taxon>Bacteria</taxon>
        <taxon>Bacillati</taxon>
        <taxon>Actinomycetota</taxon>
        <taxon>Actinomycetes</taxon>
        <taxon>Mycobacteriales</taxon>
        <taxon>Mycobacteriaceae</taxon>
        <taxon>Mycolicibacterium</taxon>
    </lineage>
</organism>
<name>A0A9X3BRD8_9MYCO</name>
<proteinExistence type="predicted"/>
<dbReference type="EMBL" id="JACKRN010000872">
    <property type="protein sequence ID" value="MCV7073452.1"/>
    <property type="molecule type" value="Genomic_DNA"/>
</dbReference>
<dbReference type="Gene3D" id="3.40.50.300">
    <property type="entry name" value="P-loop containing nucleotide triphosphate hydrolases"/>
    <property type="match status" value="1"/>
</dbReference>
<feature type="transmembrane region" description="Helical" evidence="1">
    <location>
        <begin position="15"/>
        <end position="36"/>
    </location>
</feature>
<dbReference type="SUPFAM" id="SSF52540">
    <property type="entry name" value="P-loop containing nucleoside triphosphate hydrolases"/>
    <property type="match status" value="1"/>
</dbReference>
<accession>A0A9X3BRD8</accession>
<dbReference type="Proteomes" id="UP001140272">
    <property type="component" value="Unassembled WGS sequence"/>
</dbReference>
<evidence type="ECO:0000256" key="1">
    <source>
        <dbReference type="SAM" id="Phobius"/>
    </source>
</evidence>
<keyword evidence="1" id="KW-1133">Transmembrane helix</keyword>
<reference evidence="2" key="1">
    <citation type="submission" date="2020-07" db="EMBL/GenBank/DDBJ databases">
        <authorList>
            <person name="Pettersson B.M.F."/>
            <person name="Behra P.R.K."/>
            <person name="Ramesh M."/>
            <person name="Das S."/>
            <person name="Dasgupta S."/>
            <person name="Kirsebom L.A."/>
        </authorList>
    </citation>
    <scope>NUCLEOTIDE SEQUENCE</scope>
    <source>
        <strain evidence="2">DSM 45406</strain>
    </source>
</reference>
<gene>
    <name evidence="2" type="ORF">H7H73_27205</name>
    <name evidence="3" type="ORF">MJO55_07360</name>
</gene>
<reference evidence="2" key="2">
    <citation type="journal article" date="2022" name="BMC Genomics">
        <title>Comparative genome analysis of mycobacteria focusing on tRNA and non-coding RNA.</title>
        <authorList>
            <person name="Behra P.R.K."/>
            <person name="Pettersson B.M.F."/>
            <person name="Ramesh M."/>
            <person name="Das S."/>
            <person name="Dasgupta S."/>
            <person name="Kirsebom L.A."/>
        </authorList>
    </citation>
    <scope>NUCLEOTIDE SEQUENCE</scope>
    <source>
        <strain evidence="2">DSM 45406</strain>
    </source>
</reference>
<dbReference type="AlphaFoldDB" id="A0A9X3BRD8"/>
<evidence type="ECO:0000313" key="3">
    <source>
        <dbReference type="EMBL" id="ULP38236.1"/>
    </source>
</evidence>
<sequence>MKELRDLTELVRGRWSTVVMVTLLGGVAAGVINLFIPVTFVAVSRIFVATPAWNDSTAIGSPAEAQTLTTYGDEFTQMRIPSYQRIASTPMVLEPVMRELGLDTTAAQLNQQVTIRAVPDTVMLDVEVRNPSAGLAADISNAVSEQLIATIKQLEKPPFNTVSPVQPVLVSAALAPSRPVTPQVALNIGLGLAFGLVSGLTYAAFRAQRAAAPAYLEPDNLLGVAGRDEVTETGDGDGLGRDTRFLRVAVMAGLHESASGSILLVAPRSSDATFAVGMQLAEAMVEAGATAVLVSADFTLPTNVPGPGLGDVLAGTASVADVLRVDKSGNSAFMSSGSPPGSATAALASPLLRDAIAQLESRFDCVLIVGPAVLETTDAVDLAASTGTCALVCPPDATPNEVADGEQLLRSAESRYLGRIAVSLTTSSAMGER</sequence>
<evidence type="ECO:0000313" key="4">
    <source>
        <dbReference type="Proteomes" id="UP001055159"/>
    </source>
</evidence>
<dbReference type="InterPro" id="IPR027417">
    <property type="entry name" value="P-loop_NTPase"/>
</dbReference>
<dbReference type="InterPro" id="IPR050445">
    <property type="entry name" value="Bact_polysacc_biosynth/exp"/>
</dbReference>